<protein>
    <recommendedName>
        <fullName evidence="5">DUF2059 domain-containing protein</fullName>
    </recommendedName>
</protein>
<evidence type="ECO:0000313" key="3">
    <source>
        <dbReference type="EMBL" id="WKW15786.1"/>
    </source>
</evidence>
<sequence length="153" mass="17478">MKMFVLVSLLALASLDARAQSVQHVERRASVERTERLLELLSSREQFAETKAQMLRTVAANPLLGQHVDLLQDFLDRVAPYDSILPSLVHTYRLRLSERQAESLIAFYERPENEGLALLLGRVNLEVGQLLSDRVNARMPEFTQELLARLQRP</sequence>
<gene>
    <name evidence="2" type="ORF">Strain138_002190</name>
    <name evidence="3" type="ORF">Strain318_002189</name>
</gene>
<proteinExistence type="predicted"/>
<keyword evidence="4" id="KW-1185">Reference proteome</keyword>
<dbReference type="Proteomes" id="UP001229955">
    <property type="component" value="Chromosome"/>
</dbReference>
<reference evidence="3" key="1">
    <citation type="submission" date="2023-07" db="EMBL/GenBank/DDBJ databases">
        <authorList>
            <person name="Haufschild T."/>
            <person name="Kallscheuer N."/>
            <person name="Hammer J."/>
            <person name="Kohn T."/>
            <person name="Kabuu M."/>
            <person name="Jogler M."/>
            <person name="Wohfarth N."/>
            <person name="Heuer A."/>
            <person name="Rohde M."/>
            <person name="van Teeseling M.C.F."/>
            <person name="Jogler C."/>
        </authorList>
    </citation>
    <scope>NUCLEOTIDE SEQUENCE</scope>
    <source>
        <strain evidence="2">Strain 138</strain>
        <strain evidence="3">Strain 318</strain>
    </source>
</reference>
<dbReference type="RefSeq" id="WP_367885751.1">
    <property type="nucleotide sequence ID" value="NZ_CP130612.1"/>
</dbReference>
<feature type="signal peptide" evidence="1">
    <location>
        <begin position="1"/>
        <end position="19"/>
    </location>
</feature>
<evidence type="ECO:0008006" key="5">
    <source>
        <dbReference type="Google" id="ProtNLM"/>
    </source>
</evidence>
<feature type="chain" id="PRO_5041391761" description="DUF2059 domain-containing protein" evidence="1">
    <location>
        <begin position="20"/>
        <end position="153"/>
    </location>
</feature>
<dbReference type="KEGG" id="pspc:Strain318_002189"/>
<dbReference type="EMBL" id="CP130613">
    <property type="protein sequence ID" value="WKW15786.1"/>
    <property type="molecule type" value="Genomic_DNA"/>
</dbReference>
<evidence type="ECO:0000313" key="4">
    <source>
        <dbReference type="Proteomes" id="UP001229955"/>
    </source>
</evidence>
<organism evidence="3 4">
    <name type="scientific">Pseudogemmatithrix spongiicola</name>
    <dbReference type="NCBI Taxonomy" id="3062599"/>
    <lineage>
        <taxon>Bacteria</taxon>
        <taxon>Pseudomonadati</taxon>
        <taxon>Gemmatimonadota</taxon>
        <taxon>Gemmatimonadia</taxon>
        <taxon>Gemmatimonadales</taxon>
        <taxon>Gemmatimonadaceae</taxon>
        <taxon>Pseudogemmatithrix</taxon>
    </lineage>
</organism>
<accession>A0AA49JVQ4</accession>
<dbReference type="AlphaFoldDB" id="A0AA49K1B5"/>
<dbReference type="EMBL" id="CP130612">
    <property type="protein sequence ID" value="WKW12879.1"/>
    <property type="molecule type" value="Genomic_DNA"/>
</dbReference>
<evidence type="ECO:0000256" key="1">
    <source>
        <dbReference type="SAM" id="SignalP"/>
    </source>
</evidence>
<accession>A0AA49K1B5</accession>
<keyword evidence="1" id="KW-0732">Signal</keyword>
<name>A0AA49K1B5_9BACT</name>
<evidence type="ECO:0000313" key="2">
    <source>
        <dbReference type="EMBL" id="WKW12879.1"/>
    </source>
</evidence>